<protein>
    <submittedName>
        <fullName evidence="1">Uncharacterized protein</fullName>
    </submittedName>
</protein>
<sequence>MGGGVRSGAAPAQNIQIITFQTITCHLRPAASARELPCVGVTGVHTQRRVCVTQQRYHHLLENHKKRRQQKFRDGYTRGKTKEKKRASEQLYK</sequence>
<reference evidence="1" key="1">
    <citation type="submission" date="2023-05" db="EMBL/GenBank/DDBJ databases">
        <authorList>
            <consortium name="ELIXIR-Norway"/>
        </authorList>
    </citation>
    <scope>NUCLEOTIDE SEQUENCE</scope>
</reference>
<accession>A0AC60A0M4</accession>
<dbReference type="EMBL" id="OX596090">
    <property type="protein sequence ID" value="CAN0541668.1"/>
    <property type="molecule type" value="Genomic_DNA"/>
</dbReference>
<evidence type="ECO:0000313" key="2">
    <source>
        <dbReference type="Proteomes" id="UP001162501"/>
    </source>
</evidence>
<feature type="non-terminal residue" evidence="1">
    <location>
        <position position="93"/>
    </location>
</feature>
<organism evidence="1 2">
    <name type="scientific">Rangifer tarandus platyrhynchus</name>
    <name type="common">Svalbard reindeer</name>
    <dbReference type="NCBI Taxonomy" id="3082113"/>
    <lineage>
        <taxon>Eukaryota</taxon>
        <taxon>Metazoa</taxon>
        <taxon>Chordata</taxon>
        <taxon>Craniata</taxon>
        <taxon>Vertebrata</taxon>
        <taxon>Euteleostomi</taxon>
        <taxon>Mammalia</taxon>
        <taxon>Eutheria</taxon>
        <taxon>Laurasiatheria</taxon>
        <taxon>Artiodactyla</taxon>
        <taxon>Ruminantia</taxon>
        <taxon>Pecora</taxon>
        <taxon>Cervidae</taxon>
        <taxon>Odocoileinae</taxon>
        <taxon>Rangifer</taxon>
    </lineage>
</organism>
<gene>
    <name evidence="1" type="ORF">MRATA1EN22A_LOCUS25443</name>
</gene>
<reference evidence="1" key="2">
    <citation type="submission" date="2025-03" db="EMBL/GenBank/DDBJ databases">
        <authorList>
            <consortium name="ELIXIR-Norway"/>
            <consortium name="Elixir Norway"/>
        </authorList>
    </citation>
    <scope>NUCLEOTIDE SEQUENCE</scope>
</reference>
<proteinExistence type="predicted"/>
<dbReference type="Proteomes" id="UP001162501">
    <property type="component" value="Chromosome 6"/>
</dbReference>
<name>A0AC60A0M4_RANTA</name>
<evidence type="ECO:0000313" key="1">
    <source>
        <dbReference type="EMBL" id="CAN0541668.1"/>
    </source>
</evidence>